<dbReference type="InterPro" id="IPR020802">
    <property type="entry name" value="TesA-like"/>
</dbReference>
<dbReference type="CDD" id="cd05930">
    <property type="entry name" value="A_NRPS"/>
    <property type="match status" value="1"/>
</dbReference>
<dbReference type="InterPro" id="IPR020806">
    <property type="entry name" value="PKS_PP-bd"/>
</dbReference>
<dbReference type="InterPro" id="IPR001031">
    <property type="entry name" value="Thioesterase"/>
</dbReference>
<dbReference type="Gene3D" id="3.40.50.1820">
    <property type="entry name" value="alpha/beta hydrolase"/>
    <property type="match status" value="1"/>
</dbReference>
<dbReference type="PANTHER" id="PTHR45527">
    <property type="entry name" value="NONRIBOSOMAL PEPTIDE SYNTHETASE"/>
    <property type="match status" value="1"/>
</dbReference>
<dbReference type="InterPro" id="IPR010071">
    <property type="entry name" value="AA_adenyl_dom"/>
</dbReference>
<gene>
    <name evidence="4" type="ORF">PZA18_18435</name>
</gene>
<dbReference type="InterPro" id="IPR023213">
    <property type="entry name" value="CAT-like_dom_sf"/>
</dbReference>
<dbReference type="InterPro" id="IPR001242">
    <property type="entry name" value="Condensation_dom"/>
</dbReference>
<dbReference type="SUPFAM" id="SSF47336">
    <property type="entry name" value="ACP-like"/>
    <property type="match status" value="1"/>
</dbReference>
<proteinExistence type="predicted"/>
<dbReference type="InterPro" id="IPR036736">
    <property type="entry name" value="ACP-like_sf"/>
</dbReference>
<dbReference type="SMART" id="SM00824">
    <property type="entry name" value="PKS_TE"/>
    <property type="match status" value="1"/>
</dbReference>
<dbReference type="EMBL" id="JARRAF010000029">
    <property type="protein sequence ID" value="MDK2126025.1"/>
    <property type="molecule type" value="Genomic_DNA"/>
</dbReference>
<dbReference type="SMART" id="SM00823">
    <property type="entry name" value="PKS_PP"/>
    <property type="match status" value="1"/>
</dbReference>
<dbReference type="InterPro" id="IPR041464">
    <property type="entry name" value="TubC_N"/>
</dbReference>
<dbReference type="InterPro" id="IPR000873">
    <property type="entry name" value="AMP-dep_synth/lig_dom"/>
</dbReference>
<accession>A0ABT7E3P5</accession>
<dbReference type="Gene3D" id="2.30.38.10">
    <property type="entry name" value="Luciferase, Domain 3"/>
    <property type="match status" value="1"/>
</dbReference>
<dbReference type="Pfam" id="PF13193">
    <property type="entry name" value="AMP-binding_C"/>
    <property type="match status" value="1"/>
</dbReference>
<dbReference type="Pfam" id="PF00975">
    <property type="entry name" value="Thioesterase"/>
    <property type="match status" value="1"/>
</dbReference>
<evidence type="ECO:0000256" key="2">
    <source>
        <dbReference type="ARBA" id="ARBA00022553"/>
    </source>
</evidence>
<dbReference type="PROSITE" id="PS50075">
    <property type="entry name" value="CARRIER"/>
    <property type="match status" value="1"/>
</dbReference>
<dbReference type="PROSITE" id="PS00455">
    <property type="entry name" value="AMP_BINDING"/>
    <property type="match status" value="1"/>
</dbReference>
<dbReference type="Gene3D" id="1.10.10.1830">
    <property type="entry name" value="Non-ribosomal peptide synthase, adenylation domain"/>
    <property type="match status" value="1"/>
</dbReference>
<dbReference type="Pfam" id="PF00550">
    <property type="entry name" value="PP-binding"/>
    <property type="match status" value="1"/>
</dbReference>
<keyword evidence="1" id="KW-0596">Phosphopantetheine</keyword>
<dbReference type="Gene3D" id="3.40.50.980">
    <property type="match status" value="2"/>
</dbReference>
<name>A0ABT7E3P5_9NEIS</name>
<dbReference type="NCBIfam" id="TIGR01733">
    <property type="entry name" value="AA-adenyl-dom"/>
    <property type="match status" value="1"/>
</dbReference>
<dbReference type="Gene3D" id="3.30.559.10">
    <property type="entry name" value="Chloramphenicol acetyltransferase-like domain"/>
    <property type="match status" value="1"/>
</dbReference>
<sequence length="1361" mass="149421">MNAPQSATALLDYFRQHDIALEVDGDKLRCKAPKGFLTPELLASLQQHKPALIALLAPRIEADADRILPRAAGRDVLPLSTSQRQLWFLDQLAPGNPFYNNPAAIGLRGQLDVAALERALNAVIARHESLRTRFSEGGSEPLQTVLPALHLVMPVQDLTQLAGEARQAAVAAATEAAAREPFDLGQGPLLRSRLLKLAEDDYRWLLNVHHIVADGWSIGILINEVAQLYTAFVNGQPSPLPPLPIQYPDYALWQQQQTSRLQHQLAYWTQQLADAPTLLTLPTDRPRPAVQRFQGRCHHCLLPIAVVQGLKAVSQSQRATLFMSLMAGFAVLLWRYSGQSDLCIGTPFANRNHREVEGLIGHFINPLVIRHQLVATQTFSDLLQTVRDTVLDAYAHADLPFDQLVEALKPVRHTSHSPLFQVMLVLQNMPRGQLDLPGLTLFPQETGTDAAKFDLSVEAAETTAGLQLTFEYNTDLFDAASIERLAGHFMQLLRHAAADPSQTIARLPLLDATKRQCLLHDWNATAVDYGTPAGLPARFAAQVRERPSQTALVCEGQSLSYAELDRQSHQLANHLQQRGIGRDQRVGLHFRRSNAMVVAMLGVLKAGAAWLPLDPAYPAERLDYLVSDAAPALVLTDDPARSGLWQSLAALLAEPAPELALPPVQADDLAYVIYTSGSTGLPKGVAMTHASVANLLDHWQQAVGALPGKAAALWSSFGFDVSVHETLLPLTTGGTLHIVPEAVRIDPQALMRWLAQHQIAQAYLPPAFVRWLDEAPAERLDGLALQQLLVGVEPLQEQSLYHLQQQLPGLRIVNGYGPTETCVYSTVYLTLQPLARQCPIGRPLANTQVYLLDAEGEPVPIGVTGELYIGGAGLARGYLHRTALTDERFVPNPFSQQPGSRLYRTGDLARWLPEGQIEYLGRRDQQVKLRGYRVEPGEVEAALLAQADVREAAVLIDRPASGEARLVAALVRADGAAPRLASEWREVLAQRLPAYMIPSLFVELPQLPQTAHGKLDTAAILALAADGPRQVNVASPRDHIELTLYQLWKQVLLQPHISIRDNFFDIGGTSIAAIKLAHGIAAAFGETLPVRDILLHPTIEALGGRLRHGAGGKPPSNLIEFRQGDGQHRVVCIHPAGGTAFCYLSLAKVMPDDCGIYGIQSPGVNPGEAFLPTVEAMAQSYLEKLGPLTQGRLVLTGLSYGGLIAHEMGRRLAAAGHRQLSVVLLDTQGLEDPAHRAMVMPVEMEEFRSKLVKFNGMYPGIDDAQVAQYFHIYNHNRLTMRDYLTPPTAARLVLIQAMGGRDRPFWREARAFWRRRAQAGFLVKLVHGDHWEMLETAEVLRVAKVLRGELARLARQQAREA</sequence>
<comment type="caution">
    <text evidence="4">The sequence shown here is derived from an EMBL/GenBank/DDBJ whole genome shotgun (WGS) entry which is preliminary data.</text>
</comment>
<dbReference type="InterPro" id="IPR025110">
    <property type="entry name" value="AMP-bd_C"/>
</dbReference>
<dbReference type="CDD" id="cd19531">
    <property type="entry name" value="LCL_NRPS-like"/>
    <property type="match status" value="1"/>
</dbReference>
<keyword evidence="2" id="KW-0597">Phosphoprotein</keyword>
<dbReference type="InterPro" id="IPR044894">
    <property type="entry name" value="TubC_N_sf"/>
</dbReference>
<dbReference type="InterPro" id="IPR045851">
    <property type="entry name" value="AMP-bd_C_sf"/>
</dbReference>
<evidence type="ECO:0000313" key="5">
    <source>
        <dbReference type="Proteomes" id="UP001172778"/>
    </source>
</evidence>
<dbReference type="SUPFAM" id="SSF56801">
    <property type="entry name" value="Acetyl-CoA synthetase-like"/>
    <property type="match status" value="1"/>
</dbReference>
<dbReference type="InterPro" id="IPR009081">
    <property type="entry name" value="PP-bd_ACP"/>
</dbReference>
<dbReference type="Pfam" id="PF00668">
    <property type="entry name" value="Condensation"/>
    <property type="match status" value="1"/>
</dbReference>
<feature type="domain" description="Carrier" evidence="3">
    <location>
        <begin position="1035"/>
        <end position="1110"/>
    </location>
</feature>
<dbReference type="SUPFAM" id="SSF53474">
    <property type="entry name" value="alpha/beta-Hydrolases"/>
    <property type="match status" value="1"/>
</dbReference>
<dbReference type="RefSeq" id="WP_284102340.1">
    <property type="nucleotide sequence ID" value="NZ_JARRAF010000029.1"/>
</dbReference>
<dbReference type="Gene3D" id="1.10.1200.10">
    <property type="entry name" value="ACP-like"/>
    <property type="match status" value="1"/>
</dbReference>
<dbReference type="Pfam" id="PF18563">
    <property type="entry name" value="TubC_N"/>
    <property type="match status" value="1"/>
</dbReference>
<evidence type="ECO:0000313" key="4">
    <source>
        <dbReference type="EMBL" id="MDK2126025.1"/>
    </source>
</evidence>
<dbReference type="Proteomes" id="UP001172778">
    <property type="component" value="Unassembled WGS sequence"/>
</dbReference>
<dbReference type="Gene3D" id="3.30.300.30">
    <property type="match status" value="1"/>
</dbReference>
<dbReference type="InterPro" id="IPR020845">
    <property type="entry name" value="AMP-binding_CS"/>
</dbReference>
<evidence type="ECO:0000259" key="3">
    <source>
        <dbReference type="PROSITE" id="PS50075"/>
    </source>
</evidence>
<dbReference type="SUPFAM" id="SSF52777">
    <property type="entry name" value="CoA-dependent acyltransferases"/>
    <property type="match status" value="2"/>
</dbReference>
<organism evidence="4 5">
    <name type="scientific">Parachitinimonas caeni</name>
    <dbReference type="NCBI Taxonomy" id="3031301"/>
    <lineage>
        <taxon>Bacteria</taxon>
        <taxon>Pseudomonadati</taxon>
        <taxon>Pseudomonadota</taxon>
        <taxon>Betaproteobacteria</taxon>
        <taxon>Neisseriales</taxon>
        <taxon>Chitinibacteraceae</taxon>
        <taxon>Parachitinimonas</taxon>
    </lineage>
</organism>
<keyword evidence="5" id="KW-1185">Reference proteome</keyword>
<reference evidence="4" key="1">
    <citation type="submission" date="2023-03" db="EMBL/GenBank/DDBJ databases">
        <title>Chitinimonas shenzhenensis gen. nov., sp. nov., a novel member of family Burkholderiaceae isolated from activated sludge collected in Shen Zhen, China.</title>
        <authorList>
            <person name="Wang X."/>
        </authorList>
    </citation>
    <scope>NUCLEOTIDE SEQUENCE</scope>
    <source>
        <strain evidence="4">DQS-5</strain>
    </source>
</reference>
<dbReference type="InterPro" id="IPR029058">
    <property type="entry name" value="AB_hydrolase_fold"/>
</dbReference>
<dbReference type="PANTHER" id="PTHR45527:SF1">
    <property type="entry name" value="FATTY ACID SYNTHASE"/>
    <property type="match status" value="1"/>
</dbReference>
<protein>
    <submittedName>
        <fullName evidence="4">Amino acid adenylation domain-containing protein</fullName>
    </submittedName>
</protein>
<dbReference type="Pfam" id="PF00501">
    <property type="entry name" value="AMP-binding"/>
    <property type="match status" value="1"/>
</dbReference>
<evidence type="ECO:0000256" key="1">
    <source>
        <dbReference type="ARBA" id="ARBA00022450"/>
    </source>
</evidence>
<dbReference type="Gene3D" id="3.30.559.30">
    <property type="entry name" value="Nonribosomal peptide synthetase, condensation domain"/>
    <property type="match status" value="1"/>
</dbReference>